<feature type="region of interest" description="Disordered" evidence="1">
    <location>
        <begin position="1"/>
        <end position="24"/>
    </location>
</feature>
<name>A0A9D4V8U0_ADICA</name>
<keyword evidence="3" id="KW-1185">Reference proteome</keyword>
<reference evidence="2" key="1">
    <citation type="submission" date="2021-01" db="EMBL/GenBank/DDBJ databases">
        <title>Adiantum capillus-veneris genome.</title>
        <authorList>
            <person name="Fang Y."/>
            <person name="Liao Q."/>
        </authorList>
    </citation>
    <scope>NUCLEOTIDE SEQUENCE</scope>
    <source>
        <strain evidence="2">H3</strain>
        <tissue evidence="2">Leaf</tissue>
    </source>
</reference>
<comment type="caution">
    <text evidence="2">The sequence shown here is derived from an EMBL/GenBank/DDBJ whole genome shotgun (WGS) entry which is preliminary data.</text>
</comment>
<gene>
    <name evidence="2" type="ORF">GOP47_0004411</name>
</gene>
<sequence>MDSDSSQAIERAQNGGDFSSDVVVNGAHRRDNIARVMFKEREQRNVVAVFGDNDYADESFESE</sequence>
<accession>A0A9D4V8U0</accession>
<evidence type="ECO:0000313" key="2">
    <source>
        <dbReference type="EMBL" id="KAI5081228.1"/>
    </source>
</evidence>
<dbReference type="EMBL" id="JABFUD020000004">
    <property type="protein sequence ID" value="KAI5081228.1"/>
    <property type="molecule type" value="Genomic_DNA"/>
</dbReference>
<organism evidence="2 3">
    <name type="scientific">Adiantum capillus-veneris</name>
    <name type="common">Maidenhair fern</name>
    <dbReference type="NCBI Taxonomy" id="13818"/>
    <lineage>
        <taxon>Eukaryota</taxon>
        <taxon>Viridiplantae</taxon>
        <taxon>Streptophyta</taxon>
        <taxon>Embryophyta</taxon>
        <taxon>Tracheophyta</taxon>
        <taxon>Polypodiopsida</taxon>
        <taxon>Polypodiidae</taxon>
        <taxon>Polypodiales</taxon>
        <taxon>Pteridineae</taxon>
        <taxon>Pteridaceae</taxon>
        <taxon>Vittarioideae</taxon>
        <taxon>Adiantum</taxon>
    </lineage>
</organism>
<evidence type="ECO:0000256" key="1">
    <source>
        <dbReference type="SAM" id="MobiDB-lite"/>
    </source>
</evidence>
<proteinExistence type="predicted"/>
<evidence type="ECO:0000313" key="3">
    <source>
        <dbReference type="Proteomes" id="UP000886520"/>
    </source>
</evidence>
<dbReference type="Proteomes" id="UP000886520">
    <property type="component" value="Chromosome 4"/>
</dbReference>
<protein>
    <submittedName>
        <fullName evidence="2">Uncharacterized protein</fullName>
    </submittedName>
</protein>
<dbReference type="AlphaFoldDB" id="A0A9D4V8U0"/>